<accession>A0AAN7HK06</accession>
<dbReference type="AlphaFoldDB" id="A0AAN7HK06"/>
<dbReference type="Gene3D" id="2.60.40.150">
    <property type="entry name" value="C2 domain"/>
    <property type="match status" value="1"/>
</dbReference>
<dbReference type="InterPro" id="IPR035892">
    <property type="entry name" value="C2_domain_sf"/>
</dbReference>
<feature type="domain" description="C2" evidence="3">
    <location>
        <begin position="29"/>
        <end position="146"/>
    </location>
</feature>
<comment type="caution">
    <text evidence="4">The sequence shown here is derived from an EMBL/GenBank/DDBJ whole genome shotgun (WGS) entry which is preliminary data.</text>
</comment>
<evidence type="ECO:0000256" key="1">
    <source>
        <dbReference type="ARBA" id="ARBA00022723"/>
    </source>
</evidence>
<dbReference type="Pfam" id="PF00168">
    <property type="entry name" value="C2"/>
    <property type="match status" value="1"/>
</dbReference>
<dbReference type="RefSeq" id="XP_064676670.1">
    <property type="nucleotide sequence ID" value="XM_064825452.1"/>
</dbReference>
<dbReference type="SMART" id="SM00239">
    <property type="entry name" value="C2"/>
    <property type="match status" value="1"/>
</dbReference>
<dbReference type="PROSITE" id="PS50004">
    <property type="entry name" value="C2"/>
    <property type="match status" value="1"/>
</dbReference>
<sequence>MPVLVKADETPENNWLIDGFDIYIKQITKTLHLFSNTHFDPITMSENIIRVGILNAKNLAAADNTGFSDPYVVMRVNHKKYKTKAIKQTLDPVWDAHFDTKVSPKKTPTLLSFTVWDKDTFGRDFLGEVTIPFKNIFDRNNQGVSDGVPRNYKDPSNYEAYFQLAKRSEKNNVSGDLCLKFGILEDHIGDVKRYADAWELLNP</sequence>
<dbReference type="GO" id="GO:0016020">
    <property type="term" value="C:membrane"/>
    <property type="evidence" value="ECO:0007669"/>
    <property type="project" value="TreeGrafter"/>
</dbReference>
<keyword evidence="5" id="KW-1185">Reference proteome</keyword>
<organism evidence="4 5">
    <name type="scientific">Mucor velutinosus</name>
    <dbReference type="NCBI Taxonomy" id="708070"/>
    <lineage>
        <taxon>Eukaryota</taxon>
        <taxon>Fungi</taxon>
        <taxon>Fungi incertae sedis</taxon>
        <taxon>Mucoromycota</taxon>
        <taxon>Mucoromycotina</taxon>
        <taxon>Mucoromycetes</taxon>
        <taxon>Mucorales</taxon>
        <taxon>Mucorineae</taxon>
        <taxon>Mucoraceae</taxon>
        <taxon>Mucor</taxon>
    </lineage>
</organism>
<dbReference type="PANTHER" id="PTHR45911:SF4">
    <property type="entry name" value="MULTIPLE C2 AND TRANSMEMBRANE DOMAIN-CONTAINING PROTEIN"/>
    <property type="match status" value="1"/>
</dbReference>
<evidence type="ECO:0000259" key="3">
    <source>
        <dbReference type="PROSITE" id="PS50004"/>
    </source>
</evidence>
<gene>
    <name evidence="4" type="ORF">ATC70_006173</name>
</gene>
<dbReference type="CDD" id="cd00030">
    <property type="entry name" value="C2"/>
    <property type="match status" value="1"/>
</dbReference>
<keyword evidence="2" id="KW-0106">Calcium</keyword>
<dbReference type="GeneID" id="89949859"/>
<dbReference type="PANTHER" id="PTHR45911">
    <property type="entry name" value="C2 DOMAIN-CONTAINING PROTEIN"/>
    <property type="match status" value="1"/>
</dbReference>
<dbReference type="EMBL" id="JASEJX010000034">
    <property type="protein sequence ID" value="KAK4510004.1"/>
    <property type="molecule type" value="Genomic_DNA"/>
</dbReference>
<evidence type="ECO:0000313" key="4">
    <source>
        <dbReference type="EMBL" id="KAK4510004.1"/>
    </source>
</evidence>
<dbReference type="PRINTS" id="PR00360">
    <property type="entry name" value="C2DOMAIN"/>
</dbReference>
<keyword evidence="1" id="KW-0479">Metal-binding</keyword>
<dbReference type="SUPFAM" id="SSF49562">
    <property type="entry name" value="C2 domain (Calcium/lipid-binding domain, CaLB)"/>
    <property type="match status" value="1"/>
</dbReference>
<proteinExistence type="predicted"/>
<reference evidence="4 5" key="1">
    <citation type="submission" date="2022-11" db="EMBL/GenBank/DDBJ databases">
        <title>Mucor velutinosus strain NIH1002 WGS.</title>
        <authorList>
            <person name="Subramanian P."/>
            <person name="Mullikin J.C."/>
            <person name="Segre J.A."/>
            <person name="Zelazny A.M."/>
        </authorList>
    </citation>
    <scope>NUCLEOTIDE SEQUENCE [LARGE SCALE GENOMIC DNA]</scope>
    <source>
        <strain evidence="4 5">NIH1002</strain>
    </source>
</reference>
<evidence type="ECO:0000313" key="5">
    <source>
        <dbReference type="Proteomes" id="UP001304243"/>
    </source>
</evidence>
<name>A0AAN7HK06_9FUNG</name>
<evidence type="ECO:0000256" key="2">
    <source>
        <dbReference type="ARBA" id="ARBA00022837"/>
    </source>
</evidence>
<dbReference type="InterPro" id="IPR000008">
    <property type="entry name" value="C2_dom"/>
</dbReference>
<dbReference type="Proteomes" id="UP001304243">
    <property type="component" value="Unassembled WGS sequence"/>
</dbReference>
<protein>
    <recommendedName>
        <fullName evidence="3">C2 domain-containing protein</fullName>
    </recommendedName>
</protein>
<dbReference type="GO" id="GO:0005509">
    <property type="term" value="F:calcium ion binding"/>
    <property type="evidence" value="ECO:0007669"/>
    <property type="project" value="TreeGrafter"/>
</dbReference>